<evidence type="ECO:0000256" key="17">
    <source>
        <dbReference type="ARBA" id="ARBA00067916"/>
    </source>
</evidence>
<keyword evidence="7" id="KW-0597">Phosphoprotein</keyword>
<dbReference type="GO" id="GO:0008289">
    <property type="term" value="F:lipid binding"/>
    <property type="evidence" value="ECO:0007669"/>
    <property type="project" value="UniProtKB-KW"/>
</dbReference>
<reference evidence="20" key="2">
    <citation type="submission" date="2025-09" db="UniProtKB">
        <authorList>
            <consortium name="Ensembl"/>
        </authorList>
    </citation>
    <scope>IDENTIFICATION</scope>
</reference>
<evidence type="ECO:0000256" key="4">
    <source>
        <dbReference type="ARBA" id="ARBA00022448"/>
    </source>
</evidence>
<dbReference type="Pfam" id="PF06911">
    <property type="entry name" value="Senescence"/>
    <property type="match status" value="1"/>
</dbReference>
<evidence type="ECO:0000256" key="16">
    <source>
        <dbReference type="ARBA" id="ARBA00064034"/>
    </source>
</evidence>
<dbReference type="Ensembl" id="ENSGMOT00000073113.1">
    <property type="protein sequence ID" value="ENSGMOP00000069348.1"/>
    <property type="gene ID" value="ENSGMOG00000001489.2"/>
</dbReference>
<name>A0A8C5D979_GADMO</name>
<keyword evidence="9" id="KW-0832">Ubl conjugation</keyword>
<keyword evidence="21" id="KW-1185">Reference proteome</keyword>
<feature type="region of interest" description="Disordered" evidence="18">
    <location>
        <begin position="129"/>
        <end position="190"/>
    </location>
</feature>
<evidence type="ECO:0000256" key="14">
    <source>
        <dbReference type="ARBA" id="ARBA00023121"/>
    </source>
</evidence>
<evidence type="ECO:0000256" key="11">
    <source>
        <dbReference type="ARBA" id="ARBA00022990"/>
    </source>
</evidence>
<dbReference type="InterPro" id="IPR007330">
    <property type="entry name" value="MIT_dom"/>
</dbReference>
<keyword evidence="6" id="KW-1017">Isopeptide bond</keyword>
<evidence type="ECO:0000256" key="12">
    <source>
        <dbReference type="ARBA" id="ARBA00023055"/>
    </source>
</evidence>
<feature type="domain" description="MIT" evidence="19">
    <location>
        <begin position="17"/>
        <end position="95"/>
    </location>
</feature>
<keyword evidence="14" id="KW-0446">Lipid-binding</keyword>
<dbReference type="InterPro" id="IPR036181">
    <property type="entry name" value="MIT_dom_sf"/>
</dbReference>
<keyword evidence="8" id="KW-0551">Lipid droplet</keyword>
<sequence length="682" mass="71808">MEKGKQDAFDNARLQVIKDGYERAFDCLHKALTEDEAGHGGRALELYQQGRQHLLRATSVPSQGGECVGSSWDAARQMQEKMRETLNNITTRLAILETRDDGGDGNGGPGPGVAAATSEAVAAGPQGLLYPKLSTDEKPGKPKRPVSPLRPSRGPGVTPAPPAPLRPAGTSPAENPPAYSPQAADGHLSISYGTESGELSLVGREFYSQKSNSAAAASSPSSSSSPNSSFSAPSQSLGEEAEELLFLPHGVQLFFVTPDGQVSAPSYPGVLRLVRFTGERPRGAPSRPPAFLQVCDWLYPLMASETPALLCNTGVYMFPDMMAAAPGSYVGVVLSAELPAADRELFQDLLAQMTDLRVQPPDEAADSINLSQKVPLAPQQGATSALVPARPRQAATGEEDPEESDGLPEWSERVASGILTGLGSLSLFKPGATRANQTLAVIPRFCAPPRETLTLLVCCCGCCRVPGASWLSWGLVKGAEYTNIAIQKGASKLREHITPEDTPTQVSPSVAKSLQVAKQATGGAVRVSQFLVDGVVTVAGCVGREMAPHVKKHGGKLIPESMKKDKDGRSNIEGAMVVAASGVQGFATMWTGLECAAKNITTNVASETVTTVKHKYGSAAGQATDLAMNSAINVGVTAFNIDNLGIKAVVKRTGKQTAAALLEDYKLQDAPGQEKQMEKFKK</sequence>
<accession>A0A8C5D979</accession>
<feature type="region of interest" description="Disordered" evidence="18">
    <location>
        <begin position="380"/>
        <end position="409"/>
    </location>
</feature>
<comment type="function">
    <text evidence="15">Lipophagy receptor that plays an important role in lipid droplet (LD) turnover in motor neurons. Localizes to LDs and interacts with components of the autophagy machinery, such as MAP1LC3A/C proteins to deliver LDs to autophagosomes for degradation via lipophagy. Lipid transfer protein required for lipid droplet degradation, including by lipophagy. Can bind and transfer all lipid species found in lipid droplets, from phospholipids to triglycerides and sterol esters but the direction of lipid transfer by spartin and its cargos are unknown. May be implicated in endosomal trafficking, or microtubule dynamics, or both. Participates in cytokinesis.</text>
</comment>
<evidence type="ECO:0000256" key="9">
    <source>
        <dbReference type="ARBA" id="ARBA00022843"/>
    </source>
</evidence>
<proteinExistence type="predicted"/>
<evidence type="ECO:0000256" key="3">
    <source>
        <dbReference type="ARBA" id="ARBA00004502"/>
    </source>
</evidence>
<evidence type="ECO:0000313" key="21">
    <source>
        <dbReference type="Proteomes" id="UP000694546"/>
    </source>
</evidence>
<evidence type="ECO:0000256" key="1">
    <source>
        <dbReference type="ARBA" id="ARBA00004214"/>
    </source>
</evidence>
<protein>
    <recommendedName>
        <fullName evidence="17">Spartin</fullName>
    </recommendedName>
</protein>
<comment type="subunit">
    <text evidence="16">Interacts with ITCH and WWP1. Interacts (via MIT domain) with IST1; leading to the recruitment of SPART to midbodies. Interacts with MAP1LC3A and MAP1LC3C.</text>
</comment>
<reference evidence="20" key="1">
    <citation type="submission" date="2025-08" db="UniProtKB">
        <authorList>
            <consortium name="Ensembl"/>
        </authorList>
    </citation>
    <scope>IDENTIFICATION</scope>
</reference>
<keyword evidence="10" id="KW-0442">Lipid degradation</keyword>
<dbReference type="GO" id="GO:0030496">
    <property type="term" value="C:midbody"/>
    <property type="evidence" value="ECO:0007669"/>
    <property type="project" value="UniProtKB-SubCell"/>
</dbReference>
<evidence type="ECO:0000259" key="19">
    <source>
        <dbReference type="SMART" id="SM00745"/>
    </source>
</evidence>
<keyword evidence="5" id="KW-0963">Cytoplasm</keyword>
<dbReference type="Gene3D" id="1.20.58.80">
    <property type="entry name" value="Phosphotransferase system, lactose/cellobiose-type IIA subunit"/>
    <property type="match status" value="1"/>
</dbReference>
<dbReference type="GO" id="GO:0005886">
    <property type="term" value="C:plasma membrane"/>
    <property type="evidence" value="ECO:0007669"/>
    <property type="project" value="TreeGrafter"/>
</dbReference>
<dbReference type="SUPFAM" id="SSF116846">
    <property type="entry name" value="MIT domain"/>
    <property type="match status" value="1"/>
</dbReference>
<dbReference type="GO" id="GO:0061724">
    <property type="term" value="P:lipophagy"/>
    <property type="evidence" value="ECO:0007669"/>
    <property type="project" value="UniProtKB-ARBA"/>
</dbReference>
<dbReference type="GO" id="GO:0005811">
    <property type="term" value="C:lipid droplet"/>
    <property type="evidence" value="ECO:0007669"/>
    <property type="project" value="UniProtKB-SubCell"/>
</dbReference>
<evidence type="ECO:0000256" key="10">
    <source>
        <dbReference type="ARBA" id="ARBA00022963"/>
    </source>
</evidence>
<evidence type="ECO:0000256" key="5">
    <source>
        <dbReference type="ARBA" id="ARBA00022490"/>
    </source>
</evidence>
<dbReference type="OMA" id="WQGMECA"/>
<dbReference type="GO" id="GO:0006869">
    <property type="term" value="P:lipid transport"/>
    <property type="evidence" value="ECO:0007669"/>
    <property type="project" value="UniProtKB-KW"/>
</dbReference>
<evidence type="ECO:0000256" key="6">
    <source>
        <dbReference type="ARBA" id="ARBA00022499"/>
    </source>
</evidence>
<dbReference type="GeneTree" id="ENSGT00390000012235"/>
<dbReference type="Proteomes" id="UP000694546">
    <property type="component" value="Chromosome 16"/>
</dbReference>
<feature type="region of interest" description="Disordered" evidence="18">
    <location>
        <begin position="215"/>
        <end position="235"/>
    </location>
</feature>
<comment type="subcellular location">
    <subcellularLocation>
        <location evidence="2">Cytoplasm</location>
    </subcellularLocation>
    <subcellularLocation>
        <location evidence="3">Lipid droplet</location>
    </subcellularLocation>
    <subcellularLocation>
        <location evidence="1">Midbody</location>
    </subcellularLocation>
</comment>
<dbReference type="CDD" id="cd02679">
    <property type="entry name" value="MIT_spastin"/>
    <property type="match status" value="1"/>
</dbReference>
<feature type="compositionally biased region" description="Acidic residues" evidence="18">
    <location>
        <begin position="397"/>
        <end position="406"/>
    </location>
</feature>
<keyword evidence="13" id="KW-0443">Lipid metabolism</keyword>
<evidence type="ECO:0000256" key="13">
    <source>
        <dbReference type="ARBA" id="ARBA00023098"/>
    </source>
</evidence>
<evidence type="ECO:0000313" key="20">
    <source>
        <dbReference type="Ensembl" id="ENSGMOP00000069348.1"/>
    </source>
</evidence>
<dbReference type="InterPro" id="IPR009686">
    <property type="entry name" value="Senescence/spartin_C"/>
</dbReference>
<dbReference type="PANTHER" id="PTHR21068">
    <property type="entry name" value="SPARTIN"/>
    <property type="match status" value="1"/>
</dbReference>
<keyword evidence="12" id="KW-0445">Lipid transport</keyword>
<keyword evidence="4" id="KW-0813">Transport</keyword>
<dbReference type="GO" id="GO:0030514">
    <property type="term" value="P:negative regulation of BMP signaling pathway"/>
    <property type="evidence" value="ECO:0007669"/>
    <property type="project" value="TreeGrafter"/>
</dbReference>
<dbReference type="InterPro" id="IPR045036">
    <property type="entry name" value="Spartin-like"/>
</dbReference>
<dbReference type="GO" id="GO:0051301">
    <property type="term" value="P:cell division"/>
    <property type="evidence" value="ECO:0007669"/>
    <property type="project" value="TreeGrafter"/>
</dbReference>
<dbReference type="GO" id="GO:0016042">
    <property type="term" value="P:lipid catabolic process"/>
    <property type="evidence" value="ECO:0007669"/>
    <property type="project" value="UniProtKB-KW"/>
</dbReference>
<dbReference type="GO" id="GO:0005737">
    <property type="term" value="C:cytoplasm"/>
    <property type="evidence" value="ECO:0007669"/>
    <property type="project" value="UniProtKB-SubCell"/>
</dbReference>
<organism evidence="20 21">
    <name type="scientific">Gadus morhua</name>
    <name type="common">Atlantic cod</name>
    <dbReference type="NCBI Taxonomy" id="8049"/>
    <lineage>
        <taxon>Eukaryota</taxon>
        <taxon>Metazoa</taxon>
        <taxon>Chordata</taxon>
        <taxon>Craniata</taxon>
        <taxon>Vertebrata</taxon>
        <taxon>Euteleostomi</taxon>
        <taxon>Actinopterygii</taxon>
        <taxon>Neopterygii</taxon>
        <taxon>Teleostei</taxon>
        <taxon>Neoteleostei</taxon>
        <taxon>Acanthomorphata</taxon>
        <taxon>Zeiogadaria</taxon>
        <taxon>Gadariae</taxon>
        <taxon>Gadiformes</taxon>
        <taxon>Gadoidei</taxon>
        <taxon>Gadidae</taxon>
        <taxon>Gadus</taxon>
    </lineage>
</organism>
<dbReference type="FunFam" id="1.20.58.80:FF:000009">
    <property type="entry name" value="spartin isoform X1"/>
    <property type="match status" value="1"/>
</dbReference>
<evidence type="ECO:0000256" key="8">
    <source>
        <dbReference type="ARBA" id="ARBA00022677"/>
    </source>
</evidence>
<dbReference type="AlphaFoldDB" id="A0A8C5D979"/>
<evidence type="ECO:0000256" key="2">
    <source>
        <dbReference type="ARBA" id="ARBA00004496"/>
    </source>
</evidence>
<dbReference type="SMART" id="SM00745">
    <property type="entry name" value="MIT"/>
    <property type="match status" value="1"/>
</dbReference>
<evidence type="ECO:0000256" key="7">
    <source>
        <dbReference type="ARBA" id="ARBA00022553"/>
    </source>
</evidence>
<evidence type="ECO:0000256" key="15">
    <source>
        <dbReference type="ARBA" id="ARBA00054810"/>
    </source>
</evidence>
<dbReference type="PANTHER" id="PTHR21068:SF43">
    <property type="entry name" value="SPARTIN"/>
    <property type="match status" value="1"/>
</dbReference>
<gene>
    <name evidence="20" type="primary">SPART</name>
    <name evidence="20" type="synonym">spartb</name>
</gene>
<keyword evidence="11" id="KW-0007">Acetylation</keyword>
<evidence type="ECO:0000256" key="18">
    <source>
        <dbReference type="SAM" id="MobiDB-lite"/>
    </source>
</evidence>